<dbReference type="FunFam" id="3.30.300.20:FF:000001">
    <property type="entry name" value="30S ribosomal protein S3"/>
    <property type="match status" value="1"/>
</dbReference>
<comment type="caution">
    <text evidence="11">The sequence shown here is derived from an EMBL/GenBank/DDBJ whole genome shotgun (WGS) entry which is preliminary data.</text>
</comment>
<dbReference type="RefSeq" id="WP_100790762.1">
    <property type="nucleotide sequence ID" value="NZ_NPDQ01000004.1"/>
</dbReference>
<evidence type="ECO:0000256" key="3">
    <source>
        <dbReference type="ARBA" id="ARBA00022884"/>
    </source>
</evidence>
<dbReference type="InterPro" id="IPR005704">
    <property type="entry name" value="Ribosomal_uS3_bac-typ"/>
</dbReference>
<dbReference type="GO" id="GO:0022627">
    <property type="term" value="C:cytosolic small ribosomal subunit"/>
    <property type="evidence" value="ECO:0007669"/>
    <property type="project" value="TreeGrafter"/>
</dbReference>
<dbReference type="Gene3D" id="3.30.300.20">
    <property type="match status" value="1"/>
</dbReference>
<dbReference type="InterPro" id="IPR036419">
    <property type="entry name" value="Ribosomal_S3_C_sf"/>
</dbReference>
<dbReference type="SMART" id="SM00322">
    <property type="entry name" value="KH"/>
    <property type="match status" value="1"/>
</dbReference>
<evidence type="ECO:0000256" key="2">
    <source>
        <dbReference type="ARBA" id="ARBA00022730"/>
    </source>
</evidence>
<dbReference type="Pfam" id="PF00189">
    <property type="entry name" value="Ribosomal_S3_C"/>
    <property type="match status" value="1"/>
</dbReference>
<evidence type="ECO:0000256" key="4">
    <source>
        <dbReference type="ARBA" id="ARBA00022980"/>
    </source>
</evidence>
<dbReference type="InterPro" id="IPR004044">
    <property type="entry name" value="KH_dom_type_2"/>
</dbReference>
<dbReference type="CDD" id="cd02412">
    <property type="entry name" value="KH-II_30S_S3"/>
    <property type="match status" value="1"/>
</dbReference>
<dbReference type="EMBL" id="RQFP01000014">
    <property type="protein sequence ID" value="TGK91936.1"/>
    <property type="molecule type" value="Genomic_DNA"/>
</dbReference>
<sequence>MGQKVNPIGLRIGITRNWDSVWFSKQDYIKNLHEDIKIRRFLQKKFKNASVVKIVIERFPEKINVNLHTSKPGMVIGQKGQNIEAVKQELKKYADKPIGMNIIEVKKPEVIAQAIAETVALQIEQRMPFRRVMKAELRRAMRGGVEGVKIQISGRLNGADMARTEKYMEGRVPLHTLRAKIDFGFKEALTTFGQIGVKVWTYTGDYFPTKEESDEDKYAVKRRTS</sequence>
<accession>A0A2M9Y1X6</accession>
<evidence type="ECO:0000256" key="7">
    <source>
        <dbReference type="ARBA" id="ARBA00035257"/>
    </source>
</evidence>
<evidence type="ECO:0000313" key="12">
    <source>
        <dbReference type="Proteomes" id="UP000297891"/>
    </source>
</evidence>
<protein>
    <recommendedName>
        <fullName evidence="7 8">Small ribosomal subunit protein uS3</fullName>
    </recommendedName>
</protein>
<evidence type="ECO:0000256" key="9">
    <source>
        <dbReference type="RuleBase" id="RU003624"/>
    </source>
</evidence>
<dbReference type="GO" id="GO:0006412">
    <property type="term" value="P:translation"/>
    <property type="evidence" value="ECO:0007669"/>
    <property type="project" value="UniProtKB-UniRule"/>
</dbReference>
<organism evidence="11 12">
    <name type="scientific">Leptospira brenneri</name>
    <dbReference type="NCBI Taxonomy" id="2023182"/>
    <lineage>
        <taxon>Bacteria</taxon>
        <taxon>Pseudomonadati</taxon>
        <taxon>Spirochaetota</taxon>
        <taxon>Spirochaetia</taxon>
        <taxon>Leptospirales</taxon>
        <taxon>Leptospiraceae</taxon>
        <taxon>Leptospira</taxon>
    </lineage>
</organism>
<dbReference type="Pfam" id="PF07650">
    <property type="entry name" value="KH_2"/>
    <property type="match status" value="1"/>
</dbReference>
<evidence type="ECO:0000259" key="10">
    <source>
        <dbReference type="PROSITE" id="PS50823"/>
    </source>
</evidence>
<dbReference type="SUPFAM" id="SSF54821">
    <property type="entry name" value="Ribosomal protein S3 C-terminal domain"/>
    <property type="match status" value="1"/>
</dbReference>
<keyword evidence="2 8" id="KW-0699">rRNA-binding</keyword>
<evidence type="ECO:0000256" key="6">
    <source>
        <dbReference type="ARBA" id="ARBA00024998"/>
    </source>
</evidence>
<evidence type="ECO:0000313" key="11">
    <source>
        <dbReference type="EMBL" id="TGK91936.1"/>
    </source>
</evidence>
<dbReference type="Gene3D" id="3.30.1140.32">
    <property type="entry name" value="Ribosomal protein S3, C-terminal domain"/>
    <property type="match status" value="1"/>
</dbReference>
<dbReference type="GO" id="GO:0003729">
    <property type="term" value="F:mRNA binding"/>
    <property type="evidence" value="ECO:0007669"/>
    <property type="project" value="UniProtKB-UniRule"/>
</dbReference>
<dbReference type="InterPro" id="IPR004087">
    <property type="entry name" value="KH_dom"/>
</dbReference>
<dbReference type="InterPro" id="IPR009019">
    <property type="entry name" value="KH_sf_prok-type"/>
</dbReference>
<dbReference type="PANTHER" id="PTHR11760:SF19">
    <property type="entry name" value="SMALL RIBOSOMAL SUBUNIT PROTEIN US3C"/>
    <property type="match status" value="1"/>
</dbReference>
<dbReference type="NCBIfam" id="TIGR01009">
    <property type="entry name" value="rpsC_bact"/>
    <property type="match status" value="1"/>
</dbReference>
<dbReference type="Proteomes" id="UP000297891">
    <property type="component" value="Unassembled WGS sequence"/>
</dbReference>
<gene>
    <name evidence="8" type="primary">rpsC</name>
    <name evidence="11" type="ORF">EHQ30_17285</name>
</gene>
<dbReference type="PANTHER" id="PTHR11760">
    <property type="entry name" value="30S/40S RIBOSOMAL PROTEIN S3"/>
    <property type="match status" value="1"/>
</dbReference>
<dbReference type="OrthoDB" id="9806396at2"/>
<dbReference type="HAMAP" id="MF_01309_B">
    <property type="entry name" value="Ribosomal_uS3_B"/>
    <property type="match status" value="1"/>
</dbReference>
<evidence type="ECO:0000256" key="1">
    <source>
        <dbReference type="ARBA" id="ARBA00010761"/>
    </source>
</evidence>
<keyword evidence="5 8" id="KW-0687">Ribonucleoprotein</keyword>
<keyword evidence="12" id="KW-1185">Reference proteome</keyword>
<keyword evidence="3 8" id="KW-0694">RNA-binding</keyword>
<name>A0A2M9Y1X6_9LEPT</name>
<dbReference type="FunFam" id="3.30.1140.32:FF:000010">
    <property type="entry name" value="30S ribosomal protein S3"/>
    <property type="match status" value="1"/>
</dbReference>
<comment type="similarity">
    <text evidence="1 8 9">Belongs to the universal ribosomal protein uS3 family.</text>
</comment>
<evidence type="ECO:0000256" key="8">
    <source>
        <dbReference type="HAMAP-Rule" id="MF_01309"/>
    </source>
</evidence>
<dbReference type="GO" id="GO:0003735">
    <property type="term" value="F:structural constituent of ribosome"/>
    <property type="evidence" value="ECO:0007669"/>
    <property type="project" value="InterPro"/>
</dbReference>
<dbReference type="InterPro" id="IPR001351">
    <property type="entry name" value="Ribosomal_uS3_C"/>
</dbReference>
<dbReference type="PROSITE" id="PS00548">
    <property type="entry name" value="RIBOSOMAL_S3"/>
    <property type="match status" value="1"/>
</dbReference>
<dbReference type="SUPFAM" id="SSF54814">
    <property type="entry name" value="Prokaryotic type KH domain (KH-domain type II)"/>
    <property type="match status" value="1"/>
</dbReference>
<keyword evidence="4 8" id="KW-0689">Ribosomal protein</keyword>
<dbReference type="InterPro" id="IPR057258">
    <property type="entry name" value="Ribosomal_uS3"/>
</dbReference>
<reference evidence="11" key="1">
    <citation type="journal article" date="2019" name="PLoS Negl. Trop. Dis.">
        <title>Revisiting the worldwide diversity of Leptospira species in the environment.</title>
        <authorList>
            <person name="Vincent A.T."/>
            <person name="Schiettekatte O."/>
            <person name="Bourhy P."/>
            <person name="Veyrier F.J."/>
            <person name="Picardeau M."/>
        </authorList>
    </citation>
    <scope>NUCLEOTIDE SEQUENCE [LARGE SCALE GENOMIC DNA]</scope>
    <source>
        <strain evidence="11">201800277</strain>
    </source>
</reference>
<evidence type="ECO:0000256" key="5">
    <source>
        <dbReference type="ARBA" id="ARBA00023274"/>
    </source>
</evidence>
<dbReference type="InterPro" id="IPR018280">
    <property type="entry name" value="Ribosomal_uS3_CS"/>
</dbReference>
<dbReference type="PROSITE" id="PS50823">
    <property type="entry name" value="KH_TYPE_2"/>
    <property type="match status" value="1"/>
</dbReference>
<comment type="function">
    <text evidence="6 8">Binds the lower part of the 30S subunit head. Binds mRNA in the 70S ribosome, positioning it for translation.</text>
</comment>
<proteinExistence type="inferred from homology"/>
<dbReference type="GO" id="GO:0019843">
    <property type="term" value="F:rRNA binding"/>
    <property type="evidence" value="ECO:0007669"/>
    <property type="project" value="UniProtKB-UniRule"/>
</dbReference>
<feature type="domain" description="KH type-2" evidence="10">
    <location>
        <begin position="38"/>
        <end position="106"/>
    </location>
</feature>
<dbReference type="InterPro" id="IPR015946">
    <property type="entry name" value="KH_dom-like_a/b"/>
</dbReference>
<dbReference type="AlphaFoldDB" id="A0A2M9Y1X6"/>
<comment type="subunit">
    <text evidence="8">Part of the 30S ribosomal subunit. Forms a tight complex with proteins S10 and S14.</text>
</comment>